<protein>
    <submittedName>
        <fullName evidence="1">NERD domain protein</fullName>
    </submittedName>
</protein>
<dbReference type="Proteomes" id="UP000001753">
    <property type="component" value="Chromosome"/>
</dbReference>
<proteinExistence type="predicted"/>
<organism evidence="1">
    <name type="scientific">Bacillus mycoides</name>
    <dbReference type="NCBI Taxonomy" id="1405"/>
    <lineage>
        <taxon>Bacteria</taxon>
        <taxon>Bacillati</taxon>
        <taxon>Bacillota</taxon>
        <taxon>Bacilli</taxon>
        <taxon>Bacillales</taxon>
        <taxon>Bacillaceae</taxon>
        <taxon>Bacillus</taxon>
        <taxon>Bacillus cereus group</taxon>
    </lineage>
</organism>
<dbReference type="HOGENOM" id="CLU_3304365_0_0_9"/>
<evidence type="ECO:0000313" key="1">
    <source>
        <dbReference type="EMBL" id="EEL68215.1"/>
    </source>
</evidence>
<reference evidence="1" key="1">
    <citation type="journal article" date="2012" name="Genome Res.">
        <title>Genomic characterization of the Bacillus cereus sensu lato species: Backdrop to the evolution of Bacillus anthracis.</title>
        <authorList>
            <person name="Zwick M.E."/>
            <person name="Joseph S.J."/>
            <person name="Didelot X."/>
            <person name="Chen P.E."/>
            <person name="Bishop-Lilly K.A."/>
            <person name="Stewart A.C."/>
            <person name="Willner K."/>
            <person name="Nolan N."/>
            <person name="Lentz S."/>
            <person name="Thomason M.K."/>
            <person name="Sozhamannan S."/>
            <person name="Mateczun A.J."/>
            <person name="Du L."/>
            <person name="Read T.D."/>
        </authorList>
    </citation>
    <scope>NUCLEOTIDE SEQUENCE [LARGE SCALE GENOMIC DNA]</scope>
    <source>
        <strain evidence="1">AH603</strain>
    </source>
</reference>
<accession>C2Y1H0</accession>
<sequence>MEELLNVQLSSIVKRLLQVLEVLYTGESKGRKYDLTSFQ</sequence>
<comment type="caution">
    <text evidence="1">The sequence shown here is derived from an EMBL/GenBank/DDBJ whole genome shotgun (WGS) entry which is preliminary data.</text>
</comment>
<name>C2Y1H0_BACMY</name>
<gene>
    <name evidence="1" type="ORF">bcere0026_48140</name>
</gene>
<dbReference type="EMBL" id="ACMP01000133">
    <property type="protein sequence ID" value="EEL68215.1"/>
    <property type="molecule type" value="Genomic_DNA"/>
</dbReference>
<dbReference type="AlphaFoldDB" id="C2Y1H0"/>